<evidence type="ECO:0000256" key="4">
    <source>
        <dbReference type="PIRSR" id="PIRSR603782-2"/>
    </source>
</evidence>
<evidence type="ECO:0000256" key="1">
    <source>
        <dbReference type="ARBA" id="ARBA00010996"/>
    </source>
</evidence>
<proteinExistence type="inferred from homology"/>
<evidence type="ECO:0000256" key="2">
    <source>
        <dbReference type="ARBA" id="ARBA00023008"/>
    </source>
</evidence>
<dbReference type="InterPro" id="IPR003782">
    <property type="entry name" value="SCO1/SenC"/>
</dbReference>
<feature type="binding site" evidence="3">
    <location>
        <position position="86"/>
    </location>
    <ligand>
        <name>Cu cation</name>
        <dbReference type="ChEBI" id="CHEBI:23378"/>
    </ligand>
</feature>
<evidence type="ECO:0000313" key="8">
    <source>
        <dbReference type="EMBL" id="BBO19595.1"/>
    </source>
</evidence>
<dbReference type="InterPro" id="IPR013766">
    <property type="entry name" value="Thioredoxin_domain"/>
</dbReference>
<dbReference type="SUPFAM" id="SSF52833">
    <property type="entry name" value="Thioredoxin-like"/>
    <property type="match status" value="1"/>
</dbReference>
<accession>A0A809R5K8</accession>
<keyword evidence="4" id="KW-1015">Disulfide bond</keyword>
<dbReference type="CDD" id="cd02968">
    <property type="entry name" value="SCO"/>
    <property type="match status" value="1"/>
</dbReference>
<keyword evidence="6" id="KW-0732">Signal</keyword>
<evidence type="ECO:0000313" key="9">
    <source>
        <dbReference type="Proteomes" id="UP000662914"/>
    </source>
</evidence>
<comment type="similarity">
    <text evidence="1">Belongs to the SCO1/2 family.</text>
</comment>
<reference evidence="8" key="1">
    <citation type="journal article" name="DNA Res.">
        <title>The physiological potential of anammox bacteria as revealed by their core genome structure.</title>
        <authorList>
            <person name="Okubo T."/>
            <person name="Toyoda A."/>
            <person name="Fukuhara K."/>
            <person name="Uchiyama I."/>
            <person name="Harigaya Y."/>
            <person name="Kuroiwa M."/>
            <person name="Suzuki T."/>
            <person name="Murakami Y."/>
            <person name="Suwa Y."/>
            <person name="Takami H."/>
        </authorList>
    </citation>
    <scope>NUCLEOTIDE SEQUENCE</scope>
    <source>
        <strain evidence="8">317325-3</strain>
    </source>
</reference>
<dbReference type="PANTHER" id="PTHR12151:SF8">
    <property type="entry name" value="THIOREDOXIN DOMAIN-CONTAINING PROTEIN"/>
    <property type="match status" value="1"/>
</dbReference>
<organism evidence="8 9">
    <name type="scientific">Candidatus Desulfobacillus denitrificans</name>
    <dbReference type="NCBI Taxonomy" id="2608985"/>
    <lineage>
        <taxon>Bacteria</taxon>
        <taxon>Pseudomonadati</taxon>
        <taxon>Pseudomonadota</taxon>
        <taxon>Betaproteobacteria</taxon>
        <taxon>Candidatus Desulfobacillus</taxon>
    </lineage>
</organism>
<feature type="signal peptide" evidence="6">
    <location>
        <begin position="1"/>
        <end position="25"/>
    </location>
</feature>
<evidence type="ECO:0000256" key="6">
    <source>
        <dbReference type="SAM" id="SignalP"/>
    </source>
</evidence>
<dbReference type="Pfam" id="PF02630">
    <property type="entry name" value="SCO1-SenC"/>
    <property type="match status" value="1"/>
</dbReference>
<protein>
    <submittedName>
        <fullName evidence="8">Acronym for synthesis of cytochrome c oxidase</fullName>
    </submittedName>
</protein>
<dbReference type="KEGG" id="ddz:DSYM_02940"/>
<dbReference type="AlphaFoldDB" id="A0A809R5K8"/>
<evidence type="ECO:0000256" key="3">
    <source>
        <dbReference type="PIRSR" id="PIRSR603782-1"/>
    </source>
</evidence>
<feature type="disulfide bond" description="Redox-active" evidence="4">
    <location>
        <begin position="86"/>
        <end position="90"/>
    </location>
</feature>
<dbReference type="PANTHER" id="PTHR12151">
    <property type="entry name" value="ELECTRON TRANSPORT PROTIN SCO1/SENC FAMILY MEMBER"/>
    <property type="match status" value="1"/>
</dbReference>
<feature type="binding site" evidence="3">
    <location>
        <position position="90"/>
    </location>
    <ligand>
        <name>Cu cation</name>
        <dbReference type="ChEBI" id="CHEBI:23378"/>
    </ligand>
</feature>
<keyword evidence="5" id="KW-0472">Membrane</keyword>
<name>A0A809R5K8_9PROT</name>
<gene>
    <name evidence="8" type="ORF">DSYM_02940</name>
</gene>
<dbReference type="Proteomes" id="UP000662914">
    <property type="component" value="Chromosome"/>
</dbReference>
<evidence type="ECO:0000259" key="7">
    <source>
        <dbReference type="PROSITE" id="PS51352"/>
    </source>
</evidence>
<keyword evidence="2 3" id="KW-0186">Copper</keyword>
<dbReference type="PROSITE" id="PS51352">
    <property type="entry name" value="THIOREDOXIN_2"/>
    <property type="match status" value="1"/>
</dbReference>
<sequence length="281" mass="30835">MRTVLRNSLAMLCALAALAPLPLLAARGASLPESSIDPALMQIDELKHLGTPLEPGLALVDPDGRPFNLGELRGKPAILLLSYYGCDGTCPTINRSLGSALEKVERFRIGIDYQVLTVSFDGRDTAETTRAFLGKAGIPDALRPGWRHAVLRDPEKDIRALTASLGFNFFWSRADQTFLHPNVLVFLTPDGRVARYLYGTRLDAGDIEKALIEADWNRISNSSNVFDMLTGVCYSYSYAEGRYHFNYSLLVGLGSMLLGLSIIGLGAFVYKKRLGRPTHAQ</sequence>
<feature type="transmembrane region" description="Helical" evidence="5">
    <location>
        <begin position="247"/>
        <end position="270"/>
    </location>
</feature>
<evidence type="ECO:0000256" key="5">
    <source>
        <dbReference type="SAM" id="Phobius"/>
    </source>
</evidence>
<dbReference type="Gene3D" id="3.40.30.10">
    <property type="entry name" value="Glutaredoxin"/>
    <property type="match status" value="1"/>
</dbReference>
<feature type="domain" description="Thioredoxin" evidence="7">
    <location>
        <begin position="47"/>
        <end position="217"/>
    </location>
</feature>
<dbReference type="InterPro" id="IPR036249">
    <property type="entry name" value="Thioredoxin-like_sf"/>
</dbReference>
<feature type="chain" id="PRO_5035158661" evidence="6">
    <location>
        <begin position="26"/>
        <end position="281"/>
    </location>
</feature>
<keyword evidence="5" id="KW-1133">Transmembrane helix</keyword>
<keyword evidence="5" id="KW-0812">Transmembrane</keyword>
<keyword evidence="3" id="KW-0479">Metal-binding</keyword>
<dbReference type="EMBL" id="AP021857">
    <property type="protein sequence ID" value="BBO19595.1"/>
    <property type="molecule type" value="Genomic_DNA"/>
</dbReference>